<dbReference type="STRING" id="85701.BM1374166_01378"/>
<dbReference type="RefSeq" id="WP_100128775.1">
    <property type="nucleotide sequence ID" value="NZ_CADDYI010000007.1"/>
</dbReference>
<keyword evidence="3 6" id="KW-0812">Transmembrane</keyword>
<gene>
    <name evidence="8" type="ORF">CER18_03835</name>
</gene>
<evidence type="ECO:0000256" key="4">
    <source>
        <dbReference type="ARBA" id="ARBA00022989"/>
    </source>
</evidence>
<evidence type="ECO:0000259" key="7">
    <source>
        <dbReference type="Pfam" id="PF00892"/>
    </source>
</evidence>
<dbReference type="GO" id="GO:0016020">
    <property type="term" value="C:membrane"/>
    <property type="evidence" value="ECO:0007669"/>
    <property type="project" value="UniProtKB-SubCell"/>
</dbReference>
<dbReference type="Proteomes" id="UP000229839">
    <property type="component" value="Unassembled WGS sequence"/>
</dbReference>
<feature type="transmembrane region" description="Helical" evidence="6">
    <location>
        <begin position="98"/>
        <end position="118"/>
    </location>
</feature>
<evidence type="ECO:0000256" key="3">
    <source>
        <dbReference type="ARBA" id="ARBA00022692"/>
    </source>
</evidence>
<feature type="transmembrane region" description="Helical" evidence="6">
    <location>
        <begin position="271"/>
        <end position="293"/>
    </location>
</feature>
<dbReference type="InterPro" id="IPR050638">
    <property type="entry name" value="AA-Vitamin_Transporters"/>
</dbReference>
<organism evidence="8 9">
    <name type="scientific">Bartonella tribocorum</name>
    <dbReference type="NCBI Taxonomy" id="85701"/>
    <lineage>
        <taxon>Bacteria</taxon>
        <taxon>Pseudomonadati</taxon>
        <taxon>Pseudomonadota</taxon>
        <taxon>Alphaproteobacteria</taxon>
        <taxon>Hyphomicrobiales</taxon>
        <taxon>Bartonellaceae</taxon>
        <taxon>Bartonella</taxon>
    </lineage>
</organism>
<sequence length="315" mass="34490">MDFFKGRLFLFTFAILALFSISWLLSKNLVSNIPVMHAVGLRLFATAAALWLIAAVREKAVFRSLPLLSMMPSFLILSILGFSLYFVCSFGALKSLNASDLTMVLATIPGITYILGTLTNSLMFSWFKLIGMIIVSVAAIAFNINSVEGGYYSFIGIALALTAALSYSAYGLLSKRYLKNLPLLTSLAWITTISAVSFMPLFIFDPAPLLYLKLEDIFKILILGTVCSAPVYVLYQKVLAEGGVLYANTIGVLSPFAVVACEWIIGSSTSLNVIKIIAMIMAIIGMTLLFIDASKVSGWQEKRRAQNSKFNEETK</sequence>
<keyword evidence="4 6" id="KW-1133">Transmembrane helix</keyword>
<dbReference type="OrthoDB" id="7922278at2"/>
<dbReference type="InterPro" id="IPR037185">
    <property type="entry name" value="EmrE-like"/>
</dbReference>
<keyword evidence="5 6" id="KW-0472">Membrane</keyword>
<feature type="domain" description="EamA" evidence="7">
    <location>
        <begin position="155"/>
        <end position="290"/>
    </location>
</feature>
<comment type="similarity">
    <text evidence="2">Belongs to the EamA transporter family.</text>
</comment>
<evidence type="ECO:0000256" key="2">
    <source>
        <dbReference type="ARBA" id="ARBA00007362"/>
    </source>
</evidence>
<dbReference type="PANTHER" id="PTHR32322">
    <property type="entry name" value="INNER MEMBRANE TRANSPORTER"/>
    <property type="match status" value="1"/>
</dbReference>
<name>A0A2M6UT48_9HYPH</name>
<evidence type="ECO:0000256" key="6">
    <source>
        <dbReference type="SAM" id="Phobius"/>
    </source>
</evidence>
<accession>A0A2M6UT48</accession>
<dbReference type="AlphaFoldDB" id="A0A2M6UT48"/>
<dbReference type="InterPro" id="IPR000620">
    <property type="entry name" value="EamA_dom"/>
</dbReference>
<proteinExistence type="inferred from homology"/>
<feature type="domain" description="EamA" evidence="7">
    <location>
        <begin position="11"/>
        <end position="141"/>
    </location>
</feature>
<dbReference type="EMBL" id="NJGE01000006">
    <property type="protein sequence ID" value="PIT69341.1"/>
    <property type="molecule type" value="Genomic_DNA"/>
</dbReference>
<evidence type="ECO:0000313" key="8">
    <source>
        <dbReference type="EMBL" id="PIT69341.1"/>
    </source>
</evidence>
<dbReference type="PANTHER" id="PTHR32322:SF2">
    <property type="entry name" value="EAMA DOMAIN-CONTAINING PROTEIN"/>
    <property type="match status" value="1"/>
</dbReference>
<dbReference type="Pfam" id="PF00892">
    <property type="entry name" value="EamA"/>
    <property type="match status" value="2"/>
</dbReference>
<feature type="transmembrane region" description="Helical" evidence="6">
    <location>
        <begin position="36"/>
        <end position="56"/>
    </location>
</feature>
<feature type="transmembrane region" description="Helical" evidence="6">
    <location>
        <begin position="125"/>
        <end position="144"/>
    </location>
</feature>
<feature type="transmembrane region" description="Helical" evidence="6">
    <location>
        <begin position="150"/>
        <end position="170"/>
    </location>
</feature>
<comment type="caution">
    <text evidence="8">The sequence shown here is derived from an EMBL/GenBank/DDBJ whole genome shotgun (WGS) entry which is preliminary data.</text>
</comment>
<evidence type="ECO:0000313" key="9">
    <source>
        <dbReference type="Proteomes" id="UP000229839"/>
    </source>
</evidence>
<evidence type="ECO:0000256" key="5">
    <source>
        <dbReference type="ARBA" id="ARBA00023136"/>
    </source>
</evidence>
<comment type="subcellular location">
    <subcellularLocation>
        <location evidence="1">Membrane</location>
        <topology evidence="1">Multi-pass membrane protein</topology>
    </subcellularLocation>
</comment>
<dbReference type="SUPFAM" id="SSF103481">
    <property type="entry name" value="Multidrug resistance efflux transporter EmrE"/>
    <property type="match status" value="2"/>
</dbReference>
<feature type="transmembrane region" description="Helical" evidence="6">
    <location>
        <begin position="216"/>
        <end position="235"/>
    </location>
</feature>
<reference evidence="8 9" key="1">
    <citation type="submission" date="2017-06" db="EMBL/GenBank/DDBJ databases">
        <title>Draft genome of Bartonella tribocorum strain L103, isolated from a rodent in Laos.</title>
        <authorList>
            <person name="Hadjadj L."/>
            <person name="Jiyipong T."/>
            <person name="Morand S."/>
            <person name="Diene S.M."/>
            <person name="Rolain J.-M."/>
        </authorList>
    </citation>
    <scope>NUCLEOTIDE SEQUENCE [LARGE SCALE GENOMIC DNA]</scope>
    <source>
        <strain evidence="8 9">L103</strain>
    </source>
</reference>
<evidence type="ECO:0000256" key="1">
    <source>
        <dbReference type="ARBA" id="ARBA00004141"/>
    </source>
</evidence>
<feature type="transmembrane region" description="Helical" evidence="6">
    <location>
        <begin position="244"/>
        <end position="265"/>
    </location>
</feature>
<feature type="transmembrane region" description="Helical" evidence="6">
    <location>
        <begin position="68"/>
        <end position="92"/>
    </location>
</feature>
<feature type="transmembrane region" description="Helical" evidence="6">
    <location>
        <begin position="182"/>
        <end position="204"/>
    </location>
</feature>
<protein>
    <submittedName>
        <fullName evidence="8">EamA family transporter</fullName>
    </submittedName>
</protein>